<dbReference type="AlphaFoldDB" id="A0A1A8JA39"/>
<organism evidence="1">
    <name type="scientific">Nothobranchius kuhntae</name>
    <name type="common">Beira killifish</name>
    <dbReference type="NCBI Taxonomy" id="321403"/>
    <lineage>
        <taxon>Eukaryota</taxon>
        <taxon>Metazoa</taxon>
        <taxon>Chordata</taxon>
        <taxon>Craniata</taxon>
        <taxon>Vertebrata</taxon>
        <taxon>Euteleostomi</taxon>
        <taxon>Actinopterygii</taxon>
        <taxon>Neopterygii</taxon>
        <taxon>Teleostei</taxon>
        <taxon>Neoteleostei</taxon>
        <taxon>Acanthomorphata</taxon>
        <taxon>Ovalentaria</taxon>
        <taxon>Atherinomorphae</taxon>
        <taxon>Cyprinodontiformes</taxon>
        <taxon>Nothobranchiidae</taxon>
        <taxon>Nothobranchius</taxon>
    </lineage>
</organism>
<proteinExistence type="predicted"/>
<evidence type="ECO:0000313" key="1">
    <source>
        <dbReference type="EMBL" id="SBR06596.1"/>
    </source>
</evidence>
<feature type="non-terminal residue" evidence="1">
    <location>
        <position position="43"/>
    </location>
</feature>
<dbReference type="EMBL" id="HAED01020079">
    <property type="protein sequence ID" value="SBR06596.1"/>
    <property type="molecule type" value="Transcribed_RNA"/>
</dbReference>
<accession>A0A1A8JA39</accession>
<reference evidence="1" key="1">
    <citation type="submission" date="2016-05" db="EMBL/GenBank/DDBJ databases">
        <authorList>
            <person name="Lavstsen T."/>
            <person name="Jespersen J.S."/>
        </authorList>
    </citation>
    <scope>NUCLEOTIDE SEQUENCE</scope>
    <source>
        <tissue evidence="1">Brain</tissue>
    </source>
</reference>
<protein>
    <submittedName>
        <fullName evidence="1">Uncharacterized protein</fullName>
    </submittedName>
</protein>
<name>A0A1A8JA39_NOTKU</name>
<sequence>RLAPAAWTRGVGHRPCSVVGFPRGVTPIGTVGGLKKVTFLPFA</sequence>
<gene>
    <name evidence="1" type="primary">CABZ01078499.2</name>
</gene>
<reference evidence="1" key="2">
    <citation type="submission" date="2016-06" db="EMBL/GenBank/DDBJ databases">
        <title>The genome of a short-lived fish provides insights into sex chromosome evolution and the genetic control of aging.</title>
        <authorList>
            <person name="Reichwald K."/>
            <person name="Felder M."/>
            <person name="Petzold A."/>
            <person name="Koch P."/>
            <person name="Groth M."/>
            <person name="Platzer M."/>
        </authorList>
    </citation>
    <scope>NUCLEOTIDE SEQUENCE</scope>
    <source>
        <tissue evidence="1">Brain</tissue>
    </source>
</reference>
<feature type="non-terminal residue" evidence="1">
    <location>
        <position position="1"/>
    </location>
</feature>